<evidence type="ECO:0000256" key="1">
    <source>
        <dbReference type="SAM" id="MobiDB-lite"/>
    </source>
</evidence>
<dbReference type="EMBL" id="FNOK01000018">
    <property type="protein sequence ID" value="SDX98910.1"/>
    <property type="molecule type" value="Genomic_DNA"/>
</dbReference>
<feature type="region of interest" description="Disordered" evidence="1">
    <location>
        <begin position="66"/>
        <end position="86"/>
    </location>
</feature>
<dbReference type="PANTHER" id="PTHR10098">
    <property type="entry name" value="RAPSYN-RELATED"/>
    <property type="match status" value="1"/>
</dbReference>
<dbReference type="RefSeq" id="WP_143061013.1">
    <property type="nucleotide sequence ID" value="NZ_FNOK01000018.1"/>
</dbReference>
<dbReference type="Proteomes" id="UP000199529">
    <property type="component" value="Unassembled WGS sequence"/>
</dbReference>
<dbReference type="InterPro" id="IPR011990">
    <property type="entry name" value="TPR-like_helical_dom_sf"/>
</dbReference>
<proteinExistence type="predicted"/>
<sequence length="407" mass="45232">MSYYALPAQAQFLYRRFGDHPSPRATVDAAAAMLDTGTNRARKLLEVLRDAGMVDEHDAGYTLPTADQEHARTLADREDEPRVRKDTRSRVIERAYLPQLIEADYILNPGPHHYNPAYVDLESGARQSRFSSPKEAMTWFIANMGTLRGLIRQAHDDKNFTAVWQLAEASRGGHLKGRCNNWLVETHEVAVEAALKCRSPWASIGHSRLSSGYRNTGRVDEAIAIAVTARRLAVNAGDEWAESAAWSAEGRGYFAAEEYHLALERYLQSLLIAERINDARSVALRIRHMAECYFAMNKYAEACQFFEGAATRMKSIGFRDGLAMVIVLLADARIAVGQADEAIDELHDALAIMDESGSDAYVAEVFARLAAVSEKLGRTADARRYSAEADSRFAAINDRDSLIEGEQ</sequence>
<dbReference type="Pfam" id="PF13424">
    <property type="entry name" value="TPR_12"/>
    <property type="match status" value="1"/>
</dbReference>
<evidence type="ECO:0000313" key="3">
    <source>
        <dbReference type="Proteomes" id="UP000199529"/>
    </source>
</evidence>
<dbReference type="Gene3D" id="1.25.40.10">
    <property type="entry name" value="Tetratricopeptide repeat domain"/>
    <property type="match status" value="1"/>
</dbReference>
<dbReference type="AlphaFoldDB" id="A0A1H3G785"/>
<feature type="compositionally biased region" description="Basic and acidic residues" evidence="1">
    <location>
        <begin position="67"/>
        <end position="86"/>
    </location>
</feature>
<dbReference type="PANTHER" id="PTHR10098:SF108">
    <property type="entry name" value="TETRATRICOPEPTIDE REPEAT PROTEIN 28"/>
    <property type="match status" value="1"/>
</dbReference>
<dbReference type="OrthoDB" id="3311584at2"/>
<dbReference type="STRING" id="418495.SAMN05216215_101867"/>
<accession>A0A1H3G785</accession>
<gene>
    <name evidence="2" type="ORF">SAMN05216215_101867</name>
</gene>
<organism evidence="2 3">
    <name type="scientific">Saccharopolyspora shandongensis</name>
    <dbReference type="NCBI Taxonomy" id="418495"/>
    <lineage>
        <taxon>Bacteria</taxon>
        <taxon>Bacillati</taxon>
        <taxon>Actinomycetota</taxon>
        <taxon>Actinomycetes</taxon>
        <taxon>Pseudonocardiales</taxon>
        <taxon>Pseudonocardiaceae</taxon>
        <taxon>Saccharopolyspora</taxon>
    </lineage>
</organism>
<keyword evidence="3" id="KW-1185">Reference proteome</keyword>
<evidence type="ECO:0000313" key="2">
    <source>
        <dbReference type="EMBL" id="SDX98910.1"/>
    </source>
</evidence>
<protein>
    <submittedName>
        <fullName evidence="2">Uncharacterized protein</fullName>
    </submittedName>
</protein>
<name>A0A1H3G785_9PSEU</name>
<dbReference type="SUPFAM" id="SSF48452">
    <property type="entry name" value="TPR-like"/>
    <property type="match status" value="1"/>
</dbReference>
<reference evidence="3" key="1">
    <citation type="submission" date="2016-10" db="EMBL/GenBank/DDBJ databases">
        <authorList>
            <person name="Varghese N."/>
            <person name="Submissions S."/>
        </authorList>
    </citation>
    <scope>NUCLEOTIDE SEQUENCE [LARGE SCALE GENOMIC DNA]</scope>
    <source>
        <strain evidence="3">CGMCC 4.3530</strain>
    </source>
</reference>